<dbReference type="Proteomes" id="UP000735302">
    <property type="component" value="Unassembled WGS sequence"/>
</dbReference>
<keyword evidence="3" id="KW-0804">Transcription</keyword>
<dbReference type="PRINTS" id="PR00937">
    <property type="entry name" value="TBOX"/>
</dbReference>
<evidence type="ECO:0000256" key="2">
    <source>
        <dbReference type="ARBA" id="ARBA00023125"/>
    </source>
</evidence>
<dbReference type="Gene3D" id="2.60.40.820">
    <property type="entry name" value="Transcription factor, T-box"/>
    <property type="match status" value="1"/>
</dbReference>
<name>A0AAV3YDT1_9GAST</name>
<dbReference type="GO" id="GO:0000785">
    <property type="term" value="C:chromatin"/>
    <property type="evidence" value="ECO:0007669"/>
    <property type="project" value="TreeGrafter"/>
</dbReference>
<sequence>MLSYKAQAFSVENLLRPNPHSAVDLSTPSSSSEQRQLLKLAKVSPATATTRVEEQVRPTTATSPWFHQETTIPKKRRRPSAEVLEEEKPDHIKFQRLSVPSPENERAEICSCSNYHGHTNILGKCINPEKNSFNMSGSSLRTVCENDIQASTVTNIKEGQPLSSCASFSEVSDHNLDANNNHKMNERLMNGNNNTNENIYSCVNASKDIDYRGLPSIETELRRHDSGGSLQEHQYTALLRQSRSVQADLTSQFCFCHGDVPCCGHPGVLSIPDYHQNGRDVLAELIHADLWSSFHGLGTEMIITKSGSGLDPSKMYVVKLDFLQPDSKKYRYIYHNSHWVVSGSGDSLSEAPSYINPEGPISGRDICYQVLSFERLKLTNVDTSRPGQVSLVSMQKFQPRVVIEEHIPESKVPQNRIELRERYEIIFPQTSFIAVTAYQNQQITTLKIASNPFAKGFRDSGKSRPVFYPSSHPFPLSPPHNSGWNCLPSILNVFTLDQKRLAFSDATDVKSAIDLEISGLETLLQLKTSPHPDRLTSSNESQHDLRERVYDYLHSLGNASNVHPTPPGISASCVIKPKHYEDFHLHHINQYFQHSQQYLGFYHQAQQLLLQQQQQQQQKHKEEVEKTIAHEETVRTGNLIHKAPVRGSLCCPPPNGSALPAPDLFHSFTSTFNNTNVSAQTSYPPNLGKLPRPFPQHGHAPRLSSTLSFIPGKNTEADVIRFHQEKDRYFDSRSRSSDSFLQDDSSQRQSSSTSSVISSCSPDPSPIPSNHTII</sequence>
<keyword evidence="2 5" id="KW-0238">DNA-binding</keyword>
<dbReference type="PANTHER" id="PTHR11267:SF181">
    <property type="entry name" value="OPTOMOTOR-BLIND PROTEIN"/>
    <property type="match status" value="1"/>
</dbReference>
<dbReference type="AlphaFoldDB" id="A0AAV3YDT1"/>
<evidence type="ECO:0000256" key="4">
    <source>
        <dbReference type="ARBA" id="ARBA00023242"/>
    </source>
</evidence>
<comment type="subcellular location">
    <subcellularLocation>
        <location evidence="5">Nucleus</location>
    </subcellularLocation>
</comment>
<reference evidence="9 10" key="1">
    <citation type="journal article" date="2021" name="Elife">
        <title>Chloroplast acquisition without the gene transfer in kleptoplastic sea slugs, Plakobranchus ocellatus.</title>
        <authorList>
            <person name="Maeda T."/>
            <person name="Takahashi S."/>
            <person name="Yoshida T."/>
            <person name="Shimamura S."/>
            <person name="Takaki Y."/>
            <person name="Nagai Y."/>
            <person name="Toyoda A."/>
            <person name="Suzuki Y."/>
            <person name="Arimoto A."/>
            <person name="Ishii H."/>
            <person name="Satoh N."/>
            <person name="Nishiyama T."/>
            <person name="Hasebe M."/>
            <person name="Maruyama T."/>
            <person name="Minagawa J."/>
            <person name="Obokata J."/>
            <person name="Shigenobu S."/>
        </authorList>
    </citation>
    <scope>NUCLEOTIDE SEQUENCE [LARGE SCALE GENOMIC DNA]</scope>
</reference>
<dbReference type="InterPro" id="IPR036960">
    <property type="entry name" value="T-box_sf"/>
</dbReference>
<gene>
    <name evidence="9" type="ORF">PoB_000738500</name>
</gene>
<evidence type="ECO:0000313" key="9">
    <source>
        <dbReference type="EMBL" id="GFN80879.1"/>
    </source>
</evidence>
<dbReference type="GO" id="GO:0045893">
    <property type="term" value="P:positive regulation of DNA-templated transcription"/>
    <property type="evidence" value="ECO:0007669"/>
    <property type="project" value="InterPro"/>
</dbReference>
<protein>
    <submittedName>
        <fullName evidence="9">T-box transcription factor tbx15</fullName>
    </submittedName>
</protein>
<dbReference type="PANTHER" id="PTHR11267">
    <property type="entry name" value="T-BOX PROTEIN-RELATED"/>
    <property type="match status" value="1"/>
</dbReference>
<feature type="domain" description="T-box" evidence="8">
    <location>
        <begin position="285"/>
        <end position="459"/>
    </location>
</feature>
<evidence type="ECO:0000256" key="3">
    <source>
        <dbReference type="ARBA" id="ARBA00023163"/>
    </source>
</evidence>
<comment type="caution">
    <text evidence="9">The sequence shown here is derived from an EMBL/GenBank/DDBJ whole genome shotgun (WGS) entry which is preliminary data.</text>
</comment>
<keyword evidence="10" id="KW-1185">Reference proteome</keyword>
<dbReference type="Pfam" id="PF00907">
    <property type="entry name" value="T-box"/>
    <property type="match status" value="1"/>
</dbReference>
<evidence type="ECO:0000313" key="10">
    <source>
        <dbReference type="Proteomes" id="UP000735302"/>
    </source>
</evidence>
<feature type="compositionally biased region" description="Low complexity" evidence="7">
    <location>
        <begin position="737"/>
        <end position="762"/>
    </location>
</feature>
<dbReference type="PROSITE" id="PS50252">
    <property type="entry name" value="TBOX_3"/>
    <property type="match status" value="1"/>
</dbReference>
<accession>A0AAV3YDT1</accession>
<dbReference type="SUPFAM" id="SSF49417">
    <property type="entry name" value="p53-like transcription factors"/>
    <property type="match status" value="1"/>
</dbReference>
<dbReference type="GO" id="GO:0001708">
    <property type="term" value="P:cell fate specification"/>
    <property type="evidence" value="ECO:0007669"/>
    <property type="project" value="TreeGrafter"/>
</dbReference>
<proteinExistence type="predicted"/>
<dbReference type="GO" id="GO:0005634">
    <property type="term" value="C:nucleus"/>
    <property type="evidence" value="ECO:0007669"/>
    <property type="project" value="UniProtKB-SubCell"/>
</dbReference>
<evidence type="ECO:0000256" key="1">
    <source>
        <dbReference type="ARBA" id="ARBA00023015"/>
    </source>
</evidence>
<evidence type="ECO:0000256" key="6">
    <source>
        <dbReference type="SAM" id="Coils"/>
    </source>
</evidence>
<dbReference type="GO" id="GO:0000978">
    <property type="term" value="F:RNA polymerase II cis-regulatory region sequence-specific DNA binding"/>
    <property type="evidence" value="ECO:0007669"/>
    <property type="project" value="InterPro"/>
</dbReference>
<keyword evidence="4 5" id="KW-0539">Nucleus</keyword>
<comment type="caution">
    <text evidence="5">Lacks conserved residue(s) required for the propagation of feature annotation.</text>
</comment>
<organism evidence="9 10">
    <name type="scientific">Plakobranchus ocellatus</name>
    <dbReference type="NCBI Taxonomy" id="259542"/>
    <lineage>
        <taxon>Eukaryota</taxon>
        <taxon>Metazoa</taxon>
        <taxon>Spiralia</taxon>
        <taxon>Lophotrochozoa</taxon>
        <taxon>Mollusca</taxon>
        <taxon>Gastropoda</taxon>
        <taxon>Heterobranchia</taxon>
        <taxon>Euthyneura</taxon>
        <taxon>Panpulmonata</taxon>
        <taxon>Sacoglossa</taxon>
        <taxon>Placobranchoidea</taxon>
        <taxon>Plakobranchidae</taxon>
        <taxon>Plakobranchus</taxon>
    </lineage>
</organism>
<dbReference type="InterPro" id="IPR008967">
    <property type="entry name" value="p53-like_TF_DNA-bd_sf"/>
</dbReference>
<dbReference type="EMBL" id="BLXT01000847">
    <property type="protein sequence ID" value="GFN80879.1"/>
    <property type="molecule type" value="Genomic_DNA"/>
</dbReference>
<keyword evidence="6" id="KW-0175">Coiled coil</keyword>
<feature type="region of interest" description="Disordered" evidence="7">
    <location>
        <begin position="731"/>
        <end position="774"/>
    </location>
</feature>
<dbReference type="GO" id="GO:0000981">
    <property type="term" value="F:DNA-binding transcription factor activity, RNA polymerase II-specific"/>
    <property type="evidence" value="ECO:0007669"/>
    <property type="project" value="TreeGrafter"/>
</dbReference>
<dbReference type="SMART" id="SM00425">
    <property type="entry name" value="TBOX"/>
    <property type="match status" value="1"/>
</dbReference>
<keyword evidence="1" id="KW-0805">Transcription regulation</keyword>
<dbReference type="InterPro" id="IPR046360">
    <property type="entry name" value="T-box_DNA-bd"/>
</dbReference>
<feature type="region of interest" description="Disordered" evidence="7">
    <location>
        <begin position="676"/>
        <end position="709"/>
    </location>
</feature>
<feature type="region of interest" description="Disordered" evidence="7">
    <location>
        <begin position="42"/>
        <end position="88"/>
    </location>
</feature>
<dbReference type="InterPro" id="IPR001699">
    <property type="entry name" value="TF_T-box"/>
</dbReference>
<feature type="compositionally biased region" description="Polar residues" evidence="7">
    <location>
        <begin position="57"/>
        <end position="71"/>
    </location>
</feature>
<evidence type="ECO:0000259" key="8">
    <source>
        <dbReference type="PROSITE" id="PS50252"/>
    </source>
</evidence>
<evidence type="ECO:0000256" key="5">
    <source>
        <dbReference type="PROSITE-ProRule" id="PRU00201"/>
    </source>
</evidence>
<feature type="coiled-coil region" evidence="6">
    <location>
        <begin position="603"/>
        <end position="630"/>
    </location>
</feature>
<evidence type="ECO:0000256" key="7">
    <source>
        <dbReference type="SAM" id="MobiDB-lite"/>
    </source>
</evidence>